<feature type="compositionally biased region" description="Basic and acidic residues" evidence="1">
    <location>
        <begin position="247"/>
        <end position="256"/>
    </location>
</feature>
<keyword evidence="2" id="KW-1133">Transmembrane helix</keyword>
<accession>A0ABW3PCN0</accession>
<keyword evidence="2" id="KW-0472">Membrane</keyword>
<sequence length="269" mass="30896">MTTEQTAICFIDHQRHMVIDGRYLKDLEPATRNLIKSDYPSAKVTDFICDHDLLKYQLMRVDGMVRSDVKQTRKINRRLTRAMQSDDYEIVDVNKNLEKTLTFGQKVSDAVARFGGSWGFIGVFTFILIAWMFVNGAGLFGIRFDPFPFILLNLGLSCIAAIQAPIIMMSQNRAADRDRMNSENDYHVNLKSEHELRILHAKLDNLTQNQLPHTLEIQKLEIEILGQIRNELDELHRDQPATFSNSHKNDEKDEKPVTQSSAKDSEKSN</sequence>
<protein>
    <submittedName>
        <fullName evidence="3">DUF1003 domain-containing protein</fullName>
    </submittedName>
</protein>
<dbReference type="Pfam" id="PF06210">
    <property type="entry name" value="DUF1003"/>
    <property type="match status" value="1"/>
</dbReference>
<dbReference type="InterPro" id="IPR010406">
    <property type="entry name" value="DUF1003"/>
</dbReference>
<dbReference type="PANTHER" id="PTHR41386">
    <property type="entry name" value="INTEGRAL MEMBRANE PROTEIN-RELATED"/>
    <property type="match status" value="1"/>
</dbReference>
<dbReference type="EMBL" id="JBHTLH010000008">
    <property type="protein sequence ID" value="MFD1124429.1"/>
    <property type="molecule type" value="Genomic_DNA"/>
</dbReference>
<comment type="caution">
    <text evidence="3">The sequence shown here is derived from an EMBL/GenBank/DDBJ whole genome shotgun (WGS) entry which is preliminary data.</text>
</comment>
<evidence type="ECO:0000256" key="1">
    <source>
        <dbReference type="SAM" id="MobiDB-lite"/>
    </source>
</evidence>
<feature type="region of interest" description="Disordered" evidence="1">
    <location>
        <begin position="235"/>
        <end position="269"/>
    </location>
</feature>
<feature type="transmembrane region" description="Helical" evidence="2">
    <location>
        <begin position="114"/>
        <end position="134"/>
    </location>
</feature>
<evidence type="ECO:0000256" key="2">
    <source>
        <dbReference type="SAM" id="Phobius"/>
    </source>
</evidence>
<name>A0ABW3PCN0_9LACO</name>
<keyword evidence="2" id="KW-0812">Transmembrane</keyword>
<dbReference type="Proteomes" id="UP001597156">
    <property type="component" value="Unassembled WGS sequence"/>
</dbReference>
<dbReference type="PANTHER" id="PTHR41386:SF1">
    <property type="entry name" value="MEMBRANE PROTEIN"/>
    <property type="match status" value="1"/>
</dbReference>
<gene>
    <name evidence="3" type="ORF">ACFQ22_03530</name>
</gene>
<dbReference type="RefSeq" id="WP_121978812.1">
    <property type="nucleotide sequence ID" value="NZ_JBHTLH010000008.1"/>
</dbReference>
<evidence type="ECO:0000313" key="4">
    <source>
        <dbReference type="Proteomes" id="UP001597156"/>
    </source>
</evidence>
<reference evidence="4" key="1">
    <citation type="journal article" date="2019" name="Int. J. Syst. Evol. Microbiol.">
        <title>The Global Catalogue of Microorganisms (GCM) 10K type strain sequencing project: providing services to taxonomists for standard genome sequencing and annotation.</title>
        <authorList>
            <consortium name="The Broad Institute Genomics Platform"/>
            <consortium name="The Broad Institute Genome Sequencing Center for Infectious Disease"/>
            <person name="Wu L."/>
            <person name="Ma J."/>
        </authorList>
    </citation>
    <scope>NUCLEOTIDE SEQUENCE [LARGE SCALE GENOMIC DNA]</scope>
    <source>
        <strain evidence="4">CCUG 71848</strain>
    </source>
</reference>
<feature type="transmembrane region" description="Helical" evidence="2">
    <location>
        <begin position="146"/>
        <end position="170"/>
    </location>
</feature>
<organism evidence="3 4">
    <name type="scientific">Lentilactobacillus raoultii</name>
    <dbReference type="NCBI Taxonomy" id="1987503"/>
    <lineage>
        <taxon>Bacteria</taxon>
        <taxon>Bacillati</taxon>
        <taxon>Bacillota</taxon>
        <taxon>Bacilli</taxon>
        <taxon>Lactobacillales</taxon>
        <taxon>Lactobacillaceae</taxon>
        <taxon>Lentilactobacillus</taxon>
    </lineage>
</organism>
<proteinExistence type="predicted"/>
<keyword evidence="4" id="KW-1185">Reference proteome</keyword>
<evidence type="ECO:0000313" key="3">
    <source>
        <dbReference type="EMBL" id="MFD1124429.1"/>
    </source>
</evidence>